<comment type="caution">
    <text evidence="1">The sequence shown here is derived from an EMBL/GenBank/DDBJ whole genome shotgun (WGS) entry which is preliminary data.</text>
</comment>
<dbReference type="Proteomes" id="UP000274920">
    <property type="component" value="Unassembled WGS sequence"/>
</dbReference>
<protein>
    <submittedName>
        <fullName evidence="1">Uncharacterized protein</fullName>
    </submittedName>
</protein>
<gene>
    <name evidence="1" type="ORF">EBB54_08235</name>
</gene>
<organism evidence="1 2">
    <name type="scientific">Schaedlerella arabinosiphila</name>
    <dbReference type="NCBI Taxonomy" id="2044587"/>
    <lineage>
        <taxon>Bacteria</taxon>
        <taxon>Bacillati</taxon>
        <taxon>Bacillota</taxon>
        <taxon>Clostridia</taxon>
        <taxon>Lachnospirales</taxon>
        <taxon>Lachnospiraceae</taxon>
        <taxon>Schaedlerella</taxon>
    </lineage>
</organism>
<evidence type="ECO:0000313" key="1">
    <source>
        <dbReference type="EMBL" id="RRK31350.1"/>
    </source>
</evidence>
<dbReference type="EMBL" id="RHJS01000002">
    <property type="protein sequence ID" value="RRK31350.1"/>
    <property type="molecule type" value="Genomic_DNA"/>
</dbReference>
<reference evidence="1" key="1">
    <citation type="submission" date="2018-10" db="EMBL/GenBank/DDBJ databases">
        <title>Schaedlerella arabinophila gen. nov. sp. nov., isolated from the mouse intestinal tract and comparative analysis with the genome of the closely related altered Schaedler flora strain ASF502.</title>
        <authorList>
            <person name="Miyake S."/>
            <person name="Soh M."/>
            <person name="Seedorf H."/>
        </authorList>
    </citation>
    <scope>NUCLEOTIDE SEQUENCE [LARGE SCALE GENOMIC DNA]</scope>
    <source>
        <strain evidence="1">DSM 106076</strain>
    </source>
</reference>
<accession>A0A3R8JM48</accession>
<dbReference type="AlphaFoldDB" id="A0A3R8JM48"/>
<evidence type="ECO:0000313" key="2">
    <source>
        <dbReference type="Proteomes" id="UP000274920"/>
    </source>
</evidence>
<keyword evidence="2" id="KW-1185">Reference proteome</keyword>
<proteinExistence type="predicted"/>
<name>A0A3R8JM48_9FIRM</name>
<sequence length="70" mass="8054">MTFREKIPETGFGIEWVLYMKLPNAFDVSRAVHEVMDTVGSDSESKNSEMAKHVLFLVKKKKSLNTFFGR</sequence>